<sequence length="127" mass="14177">MENDLIAYIAEHVPALKEKIKPVYTSELEQPSMVYGTTPMTTGVVNQTQLNLKILAKDYDVCKEMIDAVTCALDMSGDMTYRLYRGIRFRATLAGGGEPVAPEAGGSEYFEATLYFIINWRKRNVTG</sequence>
<proteinExistence type="predicted"/>
<reference evidence="1" key="1">
    <citation type="submission" date="2019-11" db="EMBL/GenBank/DDBJ databases">
        <authorList>
            <person name="Feng L."/>
        </authorList>
    </citation>
    <scope>NUCLEOTIDE SEQUENCE</scope>
    <source>
        <strain evidence="1">ElimosumLFYP34</strain>
    </source>
</reference>
<protein>
    <recommendedName>
        <fullName evidence="2">Minor capsid protein</fullName>
    </recommendedName>
</protein>
<evidence type="ECO:0000313" key="1">
    <source>
        <dbReference type="EMBL" id="VYU54098.1"/>
    </source>
</evidence>
<evidence type="ECO:0008006" key="2">
    <source>
        <dbReference type="Google" id="ProtNLM"/>
    </source>
</evidence>
<name>A0A6N3FPH4_EUBLI</name>
<dbReference type="AlphaFoldDB" id="A0A6N3FPH4"/>
<accession>A0A6N3FPH4</accession>
<gene>
    <name evidence="1" type="ORF">ELLFYP34_00524</name>
</gene>
<dbReference type="EMBL" id="CACRTR010000012">
    <property type="protein sequence ID" value="VYU54098.1"/>
    <property type="molecule type" value="Genomic_DNA"/>
</dbReference>
<organism evidence="1">
    <name type="scientific">Eubacterium limosum</name>
    <dbReference type="NCBI Taxonomy" id="1736"/>
    <lineage>
        <taxon>Bacteria</taxon>
        <taxon>Bacillati</taxon>
        <taxon>Bacillota</taxon>
        <taxon>Clostridia</taxon>
        <taxon>Eubacteriales</taxon>
        <taxon>Eubacteriaceae</taxon>
        <taxon>Eubacterium</taxon>
    </lineage>
</organism>